<dbReference type="PANTHER" id="PTHR30461">
    <property type="entry name" value="DNA-INVERTASE FROM LAMBDOID PROPHAGE"/>
    <property type="match status" value="1"/>
</dbReference>
<reference evidence="2 3" key="1">
    <citation type="submission" date="2019-07" db="EMBL/GenBank/DDBJ databases">
        <title>New species of Amycolatopsis and Streptomyces.</title>
        <authorList>
            <person name="Duangmal K."/>
            <person name="Teo W.F.A."/>
            <person name="Lipun K."/>
        </authorList>
    </citation>
    <scope>NUCLEOTIDE SEQUENCE [LARGE SCALE GENOMIC DNA]</scope>
    <source>
        <strain evidence="2 3">NBRC 109810</strain>
    </source>
</reference>
<dbReference type="CDD" id="cd00338">
    <property type="entry name" value="Ser_Recombinase"/>
    <property type="match status" value="1"/>
</dbReference>
<dbReference type="Gene3D" id="3.40.50.1390">
    <property type="entry name" value="Resolvase, N-terminal catalytic domain"/>
    <property type="match status" value="1"/>
</dbReference>
<sequence>MRIVGYKRVSGLGQVNDGFGLAIQDTALRGWAKTNGHKLIRIEEDEGVSGAKEAVDRPGLSAALLAVQEGEAEGLLVPKLDRLARALTVQEATLAFVWRAGGRVFAADSGEVLQDDPDDPMRTALRQVVGVFAELDRRIVVKRLKDGRTAKAKAGRKAVGSYAFGTHGQGKGRDRDAAPRPDEQLAVARILELREAGDSYRVIAAALDAEGLKPRRAAQWSAMSVRAVVQRATESSTPRP</sequence>
<dbReference type="PROSITE" id="PS51736">
    <property type="entry name" value="RECOMBINASES_3"/>
    <property type="match status" value="1"/>
</dbReference>
<dbReference type="RefSeq" id="WP_152891199.1">
    <property type="nucleotide sequence ID" value="NZ_VJZD01000099.1"/>
</dbReference>
<dbReference type="InterPro" id="IPR006119">
    <property type="entry name" value="Resolv_N"/>
</dbReference>
<organism evidence="2 3">
    <name type="scientific">Streptomyces adustus</name>
    <dbReference type="NCBI Taxonomy" id="1609272"/>
    <lineage>
        <taxon>Bacteria</taxon>
        <taxon>Bacillati</taxon>
        <taxon>Actinomycetota</taxon>
        <taxon>Actinomycetes</taxon>
        <taxon>Kitasatosporales</taxon>
        <taxon>Streptomycetaceae</taxon>
        <taxon>Streptomyces</taxon>
    </lineage>
</organism>
<dbReference type="Proteomes" id="UP000325849">
    <property type="component" value="Unassembled WGS sequence"/>
</dbReference>
<dbReference type="InterPro" id="IPR036162">
    <property type="entry name" value="Resolvase-like_N_sf"/>
</dbReference>
<dbReference type="SUPFAM" id="SSF53041">
    <property type="entry name" value="Resolvase-like"/>
    <property type="match status" value="1"/>
</dbReference>
<dbReference type="Gene3D" id="3.90.1750.20">
    <property type="entry name" value="Putative Large Serine Recombinase, Chain B, Domain 2"/>
    <property type="match status" value="1"/>
</dbReference>
<comment type="caution">
    <text evidence="2">The sequence shown here is derived from an EMBL/GenBank/DDBJ whole genome shotgun (WGS) entry which is preliminary data.</text>
</comment>
<name>A0A5N8VFT8_9ACTN</name>
<evidence type="ECO:0000259" key="1">
    <source>
        <dbReference type="PROSITE" id="PS51736"/>
    </source>
</evidence>
<gene>
    <name evidence="2" type="ORF">FNH09_23495</name>
</gene>
<keyword evidence="3" id="KW-1185">Reference proteome</keyword>
<dbReference type="InterPro" id="IPR038109">
    <property type="entry name" value="DNA_bind_recomb_sf"/>
</dbReference>
<dbReference type="PANTHER" id="PTHR30461:SF23">
    <property type="entry name" value="DNA RECOMBINASE-RELATED"/>
    <property type="match status" value="1"/>
</dbReference>
<dbReference type="SMART" id="SM00857">
    <property type="entry name" value="Resolvase"/>
    <property type="match status" value="1"/>
</dbReference>
<evidence type="ECO:0000313" key="2">
    <source>
        <dbReference type="EMBL" id="MPY34103.1"/>
    </source>
</evidence>
<feature type="domain" description="Resolvase/invertase-type recombinase catalytic" evidence="1">
    <location>
        <begin position="2"/>
        <end position="155"/>
    </location>
</feature>
<dbReference type="GO" id="GO:0003677">
    <property type="term" value="F:DNA binding"/>
    <property type="evidence" value="ECO:0007669"/>
    <property type="project" value="InterPro"/>
</dbReference>
<dbReference type="InterPro" id="IPR011109">
    <property type="entry name" value="DNA_bind_recombinase_dom"/>
</dbReference>
<dbReference type="AlphaFoldDB" id="A0A5N8VFT8"/>
<dbReference type="EMBL" id="VJZD01000099">
    <property type="protein sequence ID" value="MPY34103.1"/>
    <property type="molecule type" value="Genomic_DNA"/>
</dbReference>
<dbReference type="OrthoDB" id="3217513at2"/>
<dbReference type="Pfam" id="PF00239">
    <property type="entry name" value="Resolvase"/>
    <property type="match status" value="1"/>
</dbReference>
<dbReference type="GO" id="GO:0000150">
    <property type="term" value="F:DNA strand exchange activity"/>
    <property type="evidence" value="ECO:0007669"/>
    <property type="project" value="InterPro"/>
</dbReference>
<protein>
    <submittedName>
        <fullName evidence="2">Resolvase</fullName>
    </submittedName>
</protein>
<accession>A0A5N8VFT8</accession>
<dbReference type="InterPro" id="IPR050639">
    <property type="entry name" value="SSR_resolvase"/>
</dbReference>
<dbReference type="Pfam" id="PF07508">
    <property type="entry name" value="Recombinase"/>
    <property type="match status" value="1"/>
</dbReference>
<evidence type="ECO:0000313" key="3">
    <source>
        <dbReference type="Proteomes" id="UP000325849"/>
    </source>
</evidence>
<proteinExistence type="predicted"/>